<dbReference type="Gene3D" id="3.40.630.90">
    <property type="match status" value="1"/>
</dbReference>
<dbReference type="SUPFAM" id="SSF55729">
    <property type="entry name" value="Acyl-CoA N-acyltransferases (Nat)"/>
    <property type="match status" value="1"/>
</dbReference>
<dbReference type="AlphaFoldDB" id="A0A7W8EG47"/>
<dbReference type="PROSITE" id="PS51186">
    <property type="entry name" value="GNAT"/>
    <property type="match status" value="1"/>
</dbReference>
<feature type="domain" description="N-acetyltransferase" evidence="1">
    <location>
        <begin position="1"/>
        <end position="141"/>
    </location>
</feature>
<keyword evidence="3" id="KW-1185">Reference proteome</keyword>
<proteinExistence type="predicted"/>
<dbReference type="Gene3D" id="3.40.630.30">
    <property type="match status" value="1"/>
</dbReference>
<dbReference type="Pfam" id="PF18014">
    <property type="entry name" value="Acetyltransf_18"/>
    <property type="match status" value="1"/>
</dbReference>
<reference evidence="2 3" key="1">
    <citation type="submission" date="2020-08" db="EMBL/GenBank/DDBJ databases">
        <title>Genomic Encyclopedia of Type Strains, Phase IV (KMG-IV): sequencing the most valuable type-strain genomes for metagenomic binning, comparative biology and taxonomic classification.</title>
        <authorList>
            <person name="Goeker M."/>
        </authorList>
    </citation>
    <scope>NUCLEOTIDE SEQUENCE [LARGE SCALE GENOMIC DNA]</scope>
    <source>
        <strain evidence="2 3">DSM 45385</strain>
    </source>
</reference>
<sequence length="272" mass="29587">MHVRRLSHDDLPACSRLAVSRHWGAEEHKWRFLFDVGEVYGIDAPGGGLASTALLVPYGPDAAAVSMVLTAAGHERQGLASRIIRHILDTAGERTVWLYSTDNGRPVYERLGFRSVGRVESHRGPFTGAPSGATRPATERDLDDILALDAKVFGADRSDLLRRMPAFHERVRVLETGGRIEGYGGAWRNDTQIVIGPLIAQDTGQATALIADLAAGWDLPVRLDLDTSRPDLVAWAVERGLGSPFPNTVMVRGGELQGDHARRFLPLMVSLG</sequence>
<dbReference type="Pfam" id="PF00583">
    <property type="entry name" value="Acetyltransf_1"/>
    <property type="match status" value="1"/>
</dbReference>
<dbReference type="PANTHER" id="PTHR47237">
    <property type="entry name" value="SLL0310 PROTEIN"/>
    <property type="match status" value="1"/>
</dbReference>
<dbReference type="InterPro" id="IPR041496">
    <property type="entry name" value="YitH/HolE_GNAT"/>
</dbReference>
<dbReference type="EMBL" id="JACHIN010000004">
    <property type="protein sequence ID" value="MBB5078098.1"/>
    <property type="molecule type" value="Genomic_DNA"/>
</dbReference>
<comment type="caution">
    <text evidence="2">The sequence shown here is derived from an EMBL/GenBank/DDBJ whole genome shotgun (WGS) entry which is preliminary data.</text>
</comment>
<organism evidence="2 3">
    <name type="scientific">Nonomuraea endophytica</name>
    <dbReference type="NCBI Taxonomy" id="714136"/>
    <lineage>
        <taxon>Bacteria</taxon>
        <taxon>Bacillati</taxon>
        <taxon>Actinomycetota</taxon>
        <taxon>Actinomycetes</taxon>
        <taxon>Streptosporangiales</taxon>
        <taxon>Streptosporangiaceae</taxon>
        <taxon>Nonomuraea</taxon>
    </lineage>
</organism>
<dbReference type="InterPro" id="IPR000182">
    <property type="entry name" value="GNAT_dom"/>
</dbReference>
<dbReference type="Proteomes" id="UP000568380">
    <property type="component" value="Unassembled WGS sequence"/>
</dbReference>
<dbReference type="GO" id="GO:0016747">
    <property type="term" value="F:acyltransferase activity, transferring groups other than amino-acyl groups"/>
    <property type="evidence" value="ECO:0007669"/>
    <property type="project" value="InterPro"/>
</dbReference>
<evidence type="ECO:0000259" key="1">
    <source>
        <dbReference type="PROSITE" id="PS51186"/>
    </source>
</evidence>
<keyword evidence="2" id="KW-0808">Transferase</keyword>
<dbReference type="InterPro" id="IPR052729">
    <property type="entry name" value="Acyl/Acetyltrans_Enzymes"/>
</dbReference>
<dbReference type="InterPro" id="IPR016181">
    <property type="entry name" value="Acyl_CoA_acyltransferase"/>
</dbReference>
<evidence type="ECO:0000313" key="3">
    <source>
        <dbReference type="Proteomes" id="UP000568380"/>
    </source>
</evidence>
<dbReference type="RefSeq" id="WP_221340491.1">
    <property type="nucleotide sequence ID" value="NZ_JACHIN010000004.1"/>
</dbReference>
<dbReference type="PANTHER" id="PTHR47237:SF2">
    <property type="entry name" value="BLL4206 PROTEIN"/>
    <property type="match status" value="1"/>
</dbReference>
<evidence type="ECO:0000313" key="2">
    <source>
        <dbReference type="EMBL" id="MBB5078098.1"/>
    </source>
</evidence>
<accession>A0A7W8EG47</accession>
<gene>
    <name evidence="2" type="ORF">HNR40_003573</name>
</gene>
<protein>
    <submittedName>
        <fullName evidence="2">GNAT superfamily N-acetyltransferase</fullName>
    </submittedName>
</protein>
<name>A0A7W8EG47_9ACTN</name>